<feature type="domain" description="Putative Flp pilus-assembly TadG-like N-terminal" evidence="2">
    <location>
        <begin position="12"/>
        <end position="57"/>
    </location>
</feature>
<protein>
    <recommendedName>
        <fullName evidence="2">Putative Flp pilus-assembly TadG-like N-terminal domain-containing protein</fullName>
    </recommendedName>
</protein>
<dbReference type="InterPro" id="IPR028087">
    <property type="entry name" value="Tad_N"/>
</dbReference>
<accession>A0ABS0AIW2</accession>
<dbReference type="Proteomes" id="UP000644441">
    <property type="component" value="Unassembled WGS sequence"/>
</dbReference>
<name>A0ABS0AIW2_9GAMM</name>
<organism evidence="3 4">
    <name type="scientific">Alloalcanivorax venustensis ISO4</name>
    <dbReference type="NCBI Taxonomy" id="1177184"/>
    <lineage>
        <taxon>Bacteria</taxon>
        <taxon>Pseudomonadati</taxon>
        <taxon>Pseudomonadota</taxon>
        <taxon>Gammaproteobacteria</taxon>
        <taxon>Oceanospirillales</taxon>
        <taxon>Alcanivoracaceae</taxon>
        <taxon>Alloalcanivorax</taxon>
    </lineage>
</organism>
<dbReference type="EMBL" id="ARXR01000017">
    <property type="protein sequence ID" value="MBF5053542.1"/>
    <property type="molecule type" value="Genomic_DNA"/>
</dbReference>
<evidence type="ECO:0000256" key="1">
    <source>
        <dbReference type="SAM" id="Phobius"/>
    </source>
</evidence>
<evidence type="ECO:0000313" key="4">
    <source>
        <dbReference type="Proteomes" id="UP000644441"/>
    </source>
</evidence>
<gene>
    <name evidence="3" type="ORF">ISO4_02144</name>
</gene>
<feature type="transmembrane region" description="Helical" evidence="1">
    <location>
        <begin position="12"/>
        <end position="32"/>
    </location>
</feature>
<evidence type="ECO:0000313" key="3">
    <source>
        <dbReference type="EMBL" id="MBF5053542.1"/>
    </source>
</evidence>
<sequence>MARTEMNRQRGALLFITPIIMIAVILLGVLALDGARLYSLRQEMQSQVNAAATAAADGTQTCGGATVSMGNIRARALAAARAQGFDGADDELIVEPGVIESDDNEVLSFRSEEDLMQSNGLVVRVASEEPISALLPSSLGKVTVSAQTAVKKETFATFYTESYTASIDTNNAILLGAIFEAVLGGNHLSIDAVSLSSLSNTVADLGDIVSYVASRTGLGVDEVLQSEVPAYVVVGALRTAGGLTGGAVKVVDDVLASSGVNTNVQVSEIIRVVGNTGVPEGAGVPVLEVLSSLILNLAETPPLNGIIELDVNPLLGGLGLGDLTSLSLELEIDNAPSVVVAPARIGKTDRGLGWLGQVEGADITIRLDASLQLGDPSFSALTLKLPLELRTGATKATLVEAACGAGSTNAVDYAFEVEKSALQLYTDVELIVLGAEEPQPVCFPGVAEWSCPIPPADSFQHQYTGPLTGTRYGDCCYPPPSCSGLIDIQVSSSSASGDDIPSGIVEFRDLPLHNFEAQARSVDVGTGDVLGSSVTNLMNGINVESADIACLPLGSLLNLTLNLVRPAVSGVVEPLSEYLLGPLLGSLGISLGEAEVNVIAAEQPAVQLLQYCGPEGC</sequence>
<keyword evidence="1" id="KW-0472">Membrane</keyword>
<reference evidence="3 4" key="1">
    <citation type="submission" date="2012-09" db="EMBL/GenBank/DDBJ databases">
        <title>Genome Sequence of alkane-degrading Bacterium Alcanivorax venustensis ISO4.</title>
        <authorList>
            <person name="Lai Q."/>
            <person name="Shao Z."/>
        </authorList>
    </citation>
    <scope>NUCLEOTIDE SEQUENCE [LARGE SCALE GENOMIC DNA]</scope>
    <source>
        <strain evidence="3 4">ISO4</strain>
    </source>
</reference>
<keyword evidence="4" id="KW-1185">Reference proteome</keyword>
<keyword evidence="1" id="KW-1133">Transmembrane helix</keyword>
<dbReference type="Pfam" id="PF13400">
    <property type="entry name" value="Tad"/>
    <property type="match status" value="1"/>
</dbReference>
<keyword evidence="1" id="KW-0812">Transmembrane</keyword>
<proteinExistence type="predicted"/>
<evidence type="ECO:0000259" key="2">
    <source>
        <dbReference type="Pfam" id="PF13400"/>
    </source>
</evidence>
<comment type="caution">
    <text evidence="3">The sequence shown here is derived from an EMBL/GenBank/DDBJ whole genome shotgun (WGS) entry which is preliminary data.</text>
</comment>